<gene>
    <name evidence="1" type="ORF">EJV47_02070</name>
</gene>
<dbReference type="AlphaFoldDB" id="A0A3S0K8W2"/>
<organism evidence="1 2">
    <name type="scientific">Hymenobacter gummosus</name>
    <dbReference type="NCBI Taxonomy" id="1776032"/>
    <lineage>
        <taxon>Bacteria</taxon>
        <taxon>Pseudomonadati</taxon>
        <taxon>Bacteroidota</taxon>
        <taxon>Cytophagia</taxon>
        <taxon>Cytophagales</taxon>
        <taxon>Hymenobacteraceae</taxon>
        <taxon>Hymenobacter</taxon>
    </lineage>
</organism>
<evidence type="ECO:0000313" key="1">
    <source>
        <dbReference type="EMBL" id="RTQ53549.1"/>
    </source>
</evidence>
<sequence length="145" mass="16194">MLPRRLLAVLLLPLLPLQGCTMVFRLFVRNLSAEPLTLRLYPKKPEQFTPGYLPMAPQVLKPRYRNLRLLTDSVALQRQGPALVVTMPPHSTATFDGNWIAIPNLDSVRVERPGHPAQVFDEQTLAGPYDSRLGPGGGTVWLDFP</sequence>
<accession>A0A3S0K8W2</accession>
<proteinExistence type="predicted"/>
<evidence type="ECO:0000313" key="2">
    <source>
        <dbReference type="Proteomes" id="UP000282184"/>
    </source>
</evidence>
<comment type="caution">
    <text evidence="1">The sequence shown here is derived from an EMBL/GenBank/DDBJ whole genome shotgun (WGS) entry which is preliminary data.</text>
</comment>
<name>A0A3S0K8W2_9BACT</name>
<reference evidence="1 2" key="1">
    <citation type="submission" date="2018-12" db="EMBL/GenBank/DDBJ databases">
        <title>Hymenobacter gummosus sp. nov., isolated from a spring.</title>
        <authorList>
            <person name="Nie L."/>
        </authorList>
    </citation>
    <scope>NUCLEOTIDE SEQUENCE [LARGE SCALE GENOMIC DNA]</scope>
    <source>
        <strain evidence="1 2">KCTC 52166</strain>
    </source>
</reference>
<dbReference type="Proteomes" id="UP000282184">
    <property type="component" value="Unassembled WGS sequence"/>
</dbReference>
<protein>
    <submittedName>
        <fullName evidence="1">Uncharacterized protein</fullName>
    </submittedName>
</protein>
<dbReference type="EMBL" id="RXOF01000001">
    <property type="protein sequence ID" value="RTQ53549.1"/>
    <property type="molecule type" value="Genomic_DNA"/>
</dbReference>
<keyword evidence="2" id="KW-1185">Reference proteome</keyword>
<dbReference type="RefSeq" id="WP_126691475.1">
    <property type="nucleotide sequence ID" value="NZ_RXOF01000001.1"/>
</dbReference>